<proteinExistence type="predicted"/>
<accession>A0A448Z060</accession>
<reference evidence="1 2" key="1">
    <citation type="submission" date="2019-01" db="EMBL/GenBank/DDBJ databases">
        <authorList>
            <person name="Ferrante I. M."/>
        </authorList>
    </citation>
    <scope>NUCLEOTIDE SEQUENCE [LARGE SCALE GENOMIC DNA]</scope>
    <source>
        <strain evidence="1 2">B856</strain>
    </source>
</reference>
<organism evidence="1 2">
    <name type="scientific">Pseudo-nitzschia multistriata</name>
    <dbReference type="NCBI Taxonomy" id="183589"/>
    <lineage>
        <taxon>Eukaryota</taxon>
        <taxon>Sar</taxon>
        <taxon>Stramenopiles</taxon>
        <taxon>Ochrophyta</taxon>
        <taxon>Bacillariophyta</taxon>
        <taxon>Bacillariophyceae</taxon>
        <taxon>Bacillariophycidae</taxon>
        <taxon>Bacillariales</taxon>
        <taxon>Bacillariaceae</taxon>
        <taxon>Pseudo-nitzschia</taxon>
    </lineage>
</organism>
<evidence type="ECO:0000313" key="2">
    <source>
        <dbReference type="Proteomes" id="UP000291116"/>
    </source>
</evidence>
<keyword evidence="2" id="KW-1185">Reference proteome</keyword>
<protein>
    <submittedName>
        <fullName evidence="1">Uncharacterized protein</fullName>
    </submittedName>
</protein>
<dbReference type="Proteomes" id="UP000291116">
    <property type="component" value="Unassembled WGS sequence"/>
</dbReference>
<sequence length="148" mass="16520">MRHQNSGLGSANDLDKVFGSEGEVVSKDPRVPDNPLRCRGSWVGTGLLRWDQEPVFLRATHPHFFRNSIHWSFVHPEDTCPASIPFTKTVGVTWTPRARWCLQAHFSSCVRPFPEFPERLPSAGISIARTAFLSSSDPSGVTSDRRSS</sequence>
<dbReference type="EMBL" id="CAACVS010000059">
    <property type="protein sequence ID" value="VEU35431.1"/>
    <property type="molecule type" value="Genomic_DNA"/>
</dbReference>
<dbReference type="AlphaFoldDB" id="A0A448Z060"/>
<evidence type="ECO:0000313" key="1">
    <source>
        <dbReference type="EMBL" id="VEU35431.1"/>
    </source>
</evidence>
<gene>
    <name evidence="1" type="ORF">PSNMU_V1.4_AUG-EV-PASAV3_0022050</name>
</gene>
<name>A0A448Z060_9STRA</name>